<feature type="signal peptide" evidence="2">
    <location>
        <begin position="1"/>
        <end position="28"/>
    </location>
</feature>
<evidence type="ECO:0000256" key="2">
    <source>
        <dbReference type="SAM" id="SignalP"/>
    </source>
</evidence>
<comment type="similarity">
    <text evidence="1">Belongs to the UPF0065 (bug) family.</text>
</comment>
<evidence type="ECO:0000313" key="4">
    <source>
        <dbReference type="Proteomes" id="UP000689967"/>
    </source>
</evidence>
<feature type="chain" id="PRO_5045875851" evidence="2">
    <location>
        <begin position="29"/>
        <end position="330"/>
    </location>
</feature>
<accession>A0ABS6HFG3</accession>
<dbReference type="InterPro" id="IPR005064">
    <property type="entry name" value="BUG"/>
</dbReference>
<keyword evidence="2" id="KW-0732">Signal</keyword>
<keyword evidence="4" id="KW-1185">Reference proteome</keyword>
<dbReference type="RefSeq" id="WP_216879165.1">
    <property type="nucleotide sequence ID" value="NZ_JAERQM010000012.1"/>
</dbReference>
<comment type="caution">
    <text evidence="3">The sequence shown here is derived from an EMBL/GenBank/DDBJ whole genome shotgun (WGS) entry which is preliminary data.</text>
</comment>
<evidence type="ECO:0000256" key="1">
    <source>
        <dbReference type="ARBA" id="ARBA00006987"/>
    </source>
</evidence>
<dbReference type="PANTHER" id="PTHR42928:SF5">
    <property type="entry name" value="BLR1237 PROTEIN"/>
    <property type="match status" value="1"/>
</dbReference>
<dbReference type="Pfam" id="PF03401">
    <property type="entry name" value="TctC"/>
    <property type="match status" value="1"/>
</dbReference>
<gene>
    <name evidence="3" type="ORF">JJQ90_25705</name>
</gene>
<dbReference type="EMBL" id="JAERQM010000012">
    <property type="protein sequence ID" value="MBU8547139.1"/>
    <property type="molecule type" value="Genomic_DNA"/>
</dbReference>
<organism evidence="3 4">
    <name type="scientific">Falsiroseomonas oleicola</name>
    <dbReference type="NCBI Taxonomy" id="2801474"/>
    <lineage>
        <taxon>Bacteria</taxon>
        <taxon>Pseudomonadati</taxon>
        <taxon>Pseudomonadota</taxon>
        <taxon>Alphaproteobacteria</taxon>
        <taxon>Acetobacterales</taxon>
        <taxon>Roseomonadaceae</taxon>
        <taxon>Falsiroseomonas</taxon>
    </lineage>
</organism>
<sequence length="330" mass="33786">MIHPRLGRRALLAAAGAIPALQVLPARAAWPDRPLRVIVPFAAGGNADTIARLLQPLLQERLGQPVVVENRPGAGGSVGAQAVARAQPDGYTLLVGSNGPLSVNPVVQTRLPYDAAKDFAPVAMAMQVPHCLVVQPSAPYRGVADVVAASRAQPDALGVGTAGVASATHLSLEAFIAASGAKLLHVPYRGGGAAVPDFLAGNIPLLFTEFSTALPLHRAGQARIVAVAATARLNALPDVPTMAEQGVADFTAGSYVGLLATAGTPAEAMSRLGRAMAEIVRLPDFQARMTGMGGETAAGALATPEGFATYIAQDLERSRIAARTANITAQ</sequence>
<dbReference type="PANTHER" id="PTHR42928">
    <property type="entry name" value="TRICARBOXYLATE-BINDING PROTEIN"/>
    <property type="match status" value="1"/>
</dbReference>
<name>A0ABS6HFG3_9PROT</name>
<protein>
    <submittedName>
        <fullName evidence="3">Tripartite tricarboxylate transporter substrate binding protein</fullName>
    </submittedName>
</protein>
<evidence type="ECO:0000313" key="3">
    <source>
        <dbReference type="EMBL" id="MBU8547139.1"/>
    </source>
</evidence>
<dbReference type="Proteomes" id="UP000689967">
    <property type="component" value="Unassembled WGS sequence"/>
</dbReference>
<dbReference type="PIRSF" id="PIRSF017082">
    <property type="entry name" value="YflP"/>
    <property type="match status" value="1"/>
</dbReference>
<reference evidence="3 4" key="1">
    <citation type="submission" date="2021-01" db="EMBL/GenBank/DDBJ databases">
        <title>Roseomonas sp. nov, a bacterium isolated from an oil production mixture in Yumen Oilfield.</title>
        <authorList>
            <person name="Wu D."/>
        </authorList>
    </citation>
    <scope>NUCLEOTIDE SEQUENCE [LARGE SCALE GENOMIC DNA]</scope>
    <source>
        <strain evidence="3 4">ROY-5-3</strain>
    </source>
</reference>
<proteinExistence type="inferred from homology"/>
<dbReference type="CDD" id="cd07012">
    <property type="entry name" value="PBP2_Bug_TTT"/>
    <property type="match status" value="1"/>
</dbReference>